<dbReference type="Gene3D" id="1.20.1250.20">
    <property type="entry name" value="MFS general substrate transporter like domains"/>
    <property type="match status" value="2"/>
</dbReference>
<dbReference type="CDD" id="cd17319">
    <property type="entry name" value="MFS_ExuT_GudP_like"/>
    <property type="match status" value="1"/>
</dbReference>
<evidence type="ECO:0000256" key="11">
    <source>
        <dbReference type="SAM" id="Phobius"/>
    </source>
</evidence>
<feature type="transmembrane region" description="Helical" evidence="11">
    <location>
        <begin position="269"/>
        <end position="292"/>
    </location>
</feature>
<evidence type="ECO:0000256" key="3">
    <source>
        <dbReference type="ARBA" id="ARBA00022475"/>
    </source>
</evidence>
<dbReference type="InterPro" id="IPR050382">
    <property type="entry name" value="MFS_Na/Anion_cotransporter"/>
</dbReference>
<dbReference type="SUPFAM" id="SSF103473">
    <property type="entry name" value="MFS general substrate transporter"/>
    <property type="match status" value="1"/>
</dbReference>
<keyword evidence="5 11" id="KW-0812">Transmembrane</keyword>
<protein>
    <submittedName>
        <fullName evidence="13">MFS transporter</fullName>
    </submittedName>
</protein>
<keyword evidence="7 11" id="KW-1133">Transmembrane helix</keyword>
<dbReference type="PROSITE" id="PS50850">
    <property type="entry name" value="MFS"/>
    <property type="match status" value="1"/>
</dbReference>
<evidence type="ECO:0000313" key="13">
    <source>
        <dbReference type="EMBL" id="PKU22306.1"/>
    </source>
</evidence>
<feature type="domain" description="Major facilitator superfamily (MFS) profile" evidence="12">
    <location>
        <begin position="10"/>
        <end position="423"/>
    </location>
</feature>
<feature type="transmembrane region" description="Helical" evidence="11">
    <location>
        <begin position="7"/>
        <end position="24"/>
    </location>
</feature>
<evidence type="ECO:0000256" key="2">
    <source>
        <dbReference type="ARBA" id="ARBA00022448"/>
    </source>
</evidence>
<feature type="transmembrane region" description="Helical" evidence="11">
    <location>
        <begin position="46"/>
        <end position="68"/>
    </location>
</feature>
<dbReference type="GO" id="GO:0015134">
    <property type="term" value="F:hexuronate transmembrane transporter activity"/>
    <property type="evidence" value="ECO:0007669"/>
    <property type="project" value="TreeGrafter"/>
</dbReference>
<dbReference type="InterPro" id="IPR011701">
    <property type="entry name" value="MFS"/>
</dbReference>
<dbReference type="InterPro" id="IPR020846">
    <property type="entry name" value="MFS_dom"/>
</dbReference>
<keyword evidence="6" id="KW-0732">Signal</keyword>
<dbReference type="GO" id="GO:0005886">
    <property type="term" value="C:plasma membrane"/>
    <property type="evidence" value="ECO:0007669"/>
    <property type="project" value="UniProtKB-SubCell"/>
</dbReference>
<organism evidence="13 14">
    <name type="scientific">Telmatospirillum siberiense</name>
    <dbReference type="NCBI Taxonomy" id="382514"/>
    <lineage>
        <taxon>Bacteria</taxon>
        <taxon>Pseudomonadati</taxon>
        <taxon>Pseudomonadota</taxon>
        <taxon>Alphaproteobacteria</taxon>
        <taxon>Rhodospirillales</taxon>
        <taxon>Rhodospirillaceae</taxon>
        <taxon>Telmatospirillum</taxon>
    </lineage>
</organism>
<gene>
    <name evidence="13" type="ORF">CWS72_22315</name>
</gene>
<evidence type="ECO:0000256" key="7">
    <source>
        <dbReference type="ARBA" id="ARBA00022989"/>
    </source>
</evidence>
<dbReference type="InterPro" id="IPR036259">
    <property type="entry name" value="MFS_trans_sf"/>
</dbReference>
<keyword evidence="8 11" id="KW-0472">Membrane</keyword>
<evidence type="ECO:0000313" key="14">
    <source>
        <dbReference type="Proteomes" id="UP000233293"/>
    </source>
</evidence>
<accession>A0A2N3PPJ9</accession>
<evidence type="ECO:0000256" key="5">
    <source>
        <dbReference type="ARBA" id="ARBA00022692"/>
    </source>
</evidence>
<evidence type="ECO:0000256" key="4">
    <source>
        <dbReference type="ARBA" id="ARBA00022519"/>
    </source>
</evidence>
<feature type="transmembrane region" description="Helical" evidence="11">
    <location>
        <begin position="330"/>
        <end position="349"/>
    </location>
</feature>
<dbReference type="Pfam" id="PF07690">
    <property type="entry name" value="MFS_1"/>
    <property type="match status" value="1"/>
</dbReference>
<keyword evidence="14" id="KW-1185">Reference proteome</keyword>
<evidence type="ECO:0000256" key="9">
    <source>
        <dbReference type="ARBA" id="ARBA00038514"/>
    </source>
</evidence>
<name>A0A2N3PPJ9_9PROT</name>
<keyword evidence="4" id="KW-0997">Cell inner membrane</keyword>
<evidence type="ECO:0000259" key="12">
    <source>
        <dbReference type="PROSITE" id="PS50850"/>
    </source>
</evidence>
<reference evidence="14" key="1">
    <citation type="submission" date="2017-12" db="EMBL/GenBank/DDBJ databases">
        <title>Draft genome sequence of Telmatospirillum siberiense 26-4b1T, an acidotolerant peatland alphaproteobacterium potentially involved in sulfur cycling.</title>
        <authorList>
            <person name="Hausmann B."/>
            <person name="Pjevac P."/>
            <person name="Schreck K."/>
            <person name="Herbold C.W."/>
            <person name="Daims H."/>
            <person name="Wagner M."/>
            <person name="Pester M."/>
            <person name="Loy A."/>
        </authorList>
    </citation>
    <scope>NUCLEOTIDE SEQUENCE [LARGE SCALE GENOMIC DNA]</scope>
    <source>
        <strain evidence="14">26-4b1</strain>
    </source>
</reference>
<dbReference type="PANTHER" id="PTHR11662">
    <property type="entry name" value="SOLUTE CARRIER FAMILY 17"/>
    <property type="match status" value="1"/>
</dbReference>
<dbReference type="PANTHER" id="PTHR11662:SF285">
    <property type="entry name" value="HEXURONATE TRANSPORTER"/>
    <property type="match status" value="1"/>
</dbReference>
<comment type="similarity">
    <text evidence="9">Belongs to the major facilitator superfamily. Phthalate permease family.</text>
</comment>
<feature type="transmembrane region" description="Helical" evidence="11">
    <location>
        <begin position="164"/>
        <end position="183"/>
    </location>
</feature>
<proteinExistence type="inferred from homology"/>
<comment type="catalytic activity">
    <reaction evidence="10">
        <text>aldehydo-D-galacturonate(out) + H(+)(out) = aldehydo-D-galacturonate(in) + H(+)(in)</text>
        <dbReference type="Rhea" id="RHEA:29295"/>
        <dbReference type="ChEBI" id="CHEBI:12952"/>
        <dbReference type="ChEBI" id="CHEBI:15378"/>
    </reaction>
</comment>
<feature type="transmembrane region" description="Helical" evidence="11">
    <location>
        <begin position="394"/>
        <end position="418"/>
    </location>
</feature>
<feature type="transmembrane region" description="Helical" evidence="11">
    <location>
        <begin position="304"/>
        <end position="323"/>
    </location>
</feature>
<dbReference type="FunFam" id="1.20.1250.20:FF:000036">
    <property type="entry name" value="Hexuronate transporter"/>
    <property type="match status" value="1"/>
</dbReference>
<feature type="transmembrane region" description="Helical" evidence="11">
    <location>
        <begin position="369"/>
        <end position="387"/>
    </location>
</feature>
<feature type="transmembrane region" description="Helical" evidence="11">
    <location>
        <begin position="75"/>
        <end position="94"/>
    </location>
</feature>
<dbReference type="RefSeq" id="WP_101252864.1">
    <property type="nucleotide sequence ID" value="NZ_PIUM01000034.1"/>
</dbReference>
<keyword evidence="3" id="KW-1003">Cell membrane</keyword>
<evidence type="ECO:0000256" key="8">
    <source>
        <dbReference type="ARBA" id="ARBA00023136"/>
    </source>
</evidence>
<dbReference type="Proteomes" id="UP000233293">
    <property type="component" value="Unassembled WGS sequence"/>
</dbReference>
<dbReference type="EMBL" id="PIUM01000034">
    <property type="protein sequence ID" value="PKU22306.1"/>
    <property type="molecule type" value="Genomic_DNA"/>
</dbReference>
<comment type="subcellular location">
    <subcellularLocation>
        <location evidence="1">Cell inner membrane</location>
        <topology evidence="1">Multi-pass membrane protein</topology>
    </subcellularLocation>
</comment>
<dbReference type="AlphaFoldDB" id="A0A2N3PPJ9"/>
<dbReference type="OrthoDB" id="9794076at2"/>
<feature type="transmembrane region" description="Helical" evidence="11">
    <location>
        <begin position="135"/>
        <end position="158"/>
    </location>
</feature>
<evidence type="ECO:0000256" key="1">
    <source>
        <dbReference type="ARBA" id="ARBA00004429"/>
    </source>
</evidence>
<evidence type="ECO:0000256" key="6">
    <source>
        <dbReference type="ARBA" id="ARBA00022729"/>
    </source>
</evidence>
<keyword evidence="2" id="KW-0813">Transport</keyword>
<evidence type="ECO:0000256" key="10">
    <source>
        <dbReference type="ARBA" id="ARBA00052849"/>
    </source>
</evidence>
<sequence length="427" mass="46206">MKISGLRWWIIGLICLGTIINYLARNSLGVMAPTLKTELNFSTQEYSYVVGAFQLAYTVMQPVCGYILDFLGLKAGFALFAVFWSIASCFHGFATGWMSLAFFRGLLGISEAAAIPAGIKAVAEWFPNKERSVAVGYFNAGTSLGAMLAPPLVIFVQLQYNWKAAFLVTGALGFLFAALWWLFYRSPKDHPALTDGERDYIVNGQTPPVLMADGSRPKPKIGEILSTKRFWGIALPRFLAEPAWQTFSFWIPLYLTTERGMNIKEIAMFAWLPFLAADMGGILGGYLSPFFMKHFKLNLVRSRLAGIVFGAICMIGPGCIGLVSDAYTAIALFCVGGFAHQIISALINTLSADVFPGHEVATANGLTGMASWIGGLSFSLVVGALANTIGYNPLFVCLTVFDLLGACIAITLLGNLVVEDTAVAEKA</sequence>
<comment type="caution">
    <text evidence="13">The sequence shown here is derived from an EMBL/GenBank/DDBJ whole genome shotgun (WGS) entry which is preliminary data.</text>
</comment>